<keyword evidence="2" id="KW-1185">Reference proteome</keyword>
<feature type="non-terminal residue" evidence="1">
    <location>
        <position position="66"/>
    </location>
</feature>
<evidence type="ECO:0000313" key="1">
    <source>
        <dbReference type="EMBL" id="CAG8627289.1"/>
    </source>
</evidence>
<dbReference type="EMBL" id="CAJVQC010011438">
    <property type="protein sequence ID" value="CAG8627289.1"/>
    <property type="molecule type" value="Genomic_DNA"/>
</dbReference>
<gene>
    <name evidence="1" type="ORF">RPERSI_LOCUS6957</name>
</gene>
<reference evidence="1" key="1">
    <citation type="submission" date="2021-06" db="EMBL/GenBank/DDBJ databases">
        <authorList>
            <person name="Kallberg Y."/>
            <person name="Tangrot J."/>
            <person name="Rosling A."/>
        </authorList>
    </citation>
    <scope>NUCLEOTIDE SEQUENCE</scope>
    <source>
        <strain evidence="1">MA461A</strain>
    </source>
</reference>
<accession>A0ACA9N0X5</accession>
<protein>
    <submittedName>
        <fullName evidence="1">553_t:CDS:1</fullName>
    </submittedName>
</protein>
<sequence length="66" mass="7741">MRRTLIVKVNTIPFLNLTLFYLNLSMHLSQSFIDTSKSYNMLLLDLLLQYFNNITSRNNRITAMAV</sequence>
<organism evidence="1 2">
    <name type="scientific">Racocetra persica</name>
    <dbReference type="NCBI Taxonomy" id="160502"/>
    <lineage>
        <taxon>Eukaryota</taxon>
        <taxon>Fungi</taxon>
        <taxon>Fungi incertae sedis</taxon>
        <taxon>Mucoromycota</taxon>
        <taxon>Glomeromycotina</taxon>
        <taxon>Glomeromycetes</taxon>
        <taxon>Diversisporales</taxon>
        <taxon>Gigasporaceae</taxon>
        <taxon>Racocetra</taxon>
    </lineage>
</organism>
<name>A0ACA9N0X5_9GLOM</name>
<proteinExistence type="predicted"/>
<dbReference type="Proteomes" id="UP000789920">
    <property type="component" value="Unassembled WGS sequence"/>
</dbReference>
<evidence type="ECO:0000313" key="2">
    <source>
        <dbReference type="Proteomes" id="UP000789920"/>
    </source>
</evidence>
<comment type="caution">
    <text evidence="1">The sequence shown here is derived from an EMBL/GenBank/DDBJ whole genome shotgun (WGS) entry which is preliminary data.</text>
</comment>